<evidence type="ECO:0000313" key="3">
    <source>
        <dbReference type="Proteomes" id="UP000183974"/>
    </source>
</evidence>
<name>A0A1M7BE94_9RHOB</name>
<feature type="region of interest" description="Disordered" evidence="1">
    <location>
        <begin position="1"/>
        <end position="25"/>
    </location>
</feature>
<protein>
    <submittedName>
        <fullName evidence="2">Uncharacterized protein</fullName>
    </submittedName>
</protein>
<dbReference type="AlphaFoldDB" id="A0A1M7BE94"/>
<sequence>MAGAVEGPGVGGAASAGTFGNREKGRYLPALSPFQARSSLGEPITT</sequence>
<evidence type="ECO:0000256" key="1">
    <source>
        <dbReference type="SAM" id="MobiDB-lite"/>
    </source>
</evidence>
<evidence type="ECO:0000313" key="2">
    <source>
        <dbReference type="EMBL" id="SHL53261.1"/>
    </source>
</evidence>
<proteinExistence type="predicted"/>
<organism evidence="2 3">
    <name type="scientific">Roseovarius pacificus</name>
    <dbReference type="NCBI Taxonomy" id="337701"/>
    <lineage>
        <taxon>Bacteria</taxon>
        <taxon>Pseudomonadati</taxon>
        <taxon>Pseudomonadota</taxon>
        <taxon>Alphaproteobacteria</taxon>
        <taxon>Rhodobacterales</taxon>
        <taxon>Roseobacteraceae</taxon>
        <taxon>Roseovarius</taxon>
    </lineage>
</organism>
<feature type="compositionally biased region" description="Gly residues" evidence="1">
    <location>
        <begin position="1"/>
        <end position="14"/>
    </location>
</feature>
<gene>
    <name evidence="2" type="ORF">SAMN05444398_103195</name>
</gene>
<keyword evidence="3" id="KW-1185">Reference proteome</keyword>
<accession>A0A1M7BE94</accession>
<reference evidence="2 3" key="1">
    <citation type="submission" date="2016-11" db="EMBL/GenBank/DDBJ databases">
        <authorList>
            <person name="Jaros S."/>
            <person name="Januszkiewicz K."/>
            <person name="Wedrychowicz H."/>
        </authorList>
    </citation>
    <scope>NUCLEOTIDE SEQUENCE [LARGE SCALE GENOMIC DNA]</scope>
    <source>
        <strain evidence="2 3">DSM 29589</strain>
    </source>
</reference>
<dbReference type="EMBL" id="FRBR01000003">
    <property type="protein sequence ID" value="SHL53261.1"/>
    <property type="molecule type" value="Genomic_DNA"/>
</dbReference>
<dbReference type="Proteomes" id="UP000183974">
    <property type="component" value="Unassembled WGS sequence"/>
</dbReference>